<sequence length="430" mass="46267">MSEDRKLSFETLAVHAGQQIDPTTFARAVPLYQTTSYGFRDAEHAADLFSLKEFGNIYTRLMNPTTDVFEQRIAALEGGAGALATASGAAAISFSILNIAGAGDEIVSASSLYGGTYNLFSTTLPKLGIKVHFVDSDDPENFRKAITDKTKALYAETIGNPQGNVLDVEAVAAIAHEYGIPLIVDNTFPSPYLLRPIEYGADIVVHSATKFIGGHGTSIGGVIVDSGKFDWKASGRFPGLTEPDPSYHGVVYTEAVGPIAYIIKARVQLLRDLGAAISPFNSWLLLQGLETLHLRLERHSQNALKVAQYLESHKDVEWVSYTGLPSHPSYELAQKYLPKGQGAILTFGIKGGSQAGSKLIENVKLFSHLANVGDSKSLIIHPASTTHQQLNAEEQVAAGVKPELLRLSVGTEAIDDILYDLEQAIAASQQ</sequence>
<dbReference type="GO" id="GO:0071269">
    <property type="term" value="P:L-homocysteine biosynthetic process"/>
    <property type="evidence" value="ECO:0007669"/>
    <property type="project" value="TreeGrafter"/>
</dbReference>
<comment type="cofactor">
    <cofactor evidence="1 6">
        <name>pyridoxal 5'-phosphate</name>
        <dbReference type="ChEBI" id="CHEBI:597326"/>
    </cofactor>
</comment>
<keyword evidence="3 7" id="KW-0808">Transferase</keyword>
<dbReference type="Gene3D" id="3.40.640.10">
    <property type="entry name" value="Type I PLP-dependent aspartate aminotransferase-like (Major domain)"/>
    <property type="match status" value="1"/>
</dbReference>
<dbReference type="CDD" id="cd00614">
    <property type="entry name" value="CGS_like"/>
    <property type="match status" value="1"/>
</dbReference>
<dbReference type="NCBIfam" id="NF006096">
    <property type="entry name" value="PRK08248.1"/>
    <property type="match status" value="1"/>
</dbReference>
<dbReference type="InterPro" id="IPR015424">
    <property type="entry name" value="PyrdxlP-dep_Trfase"/>
</dbReference>
<evidence type="ECO:0000256" key="6">
    <source>
        <dbReference type="RuleBase" id="RU362118"/>
    </source>
</evidence>
<dbReference type="OrthoDB" id="9780685at2"/>
<dbReference type="EC" id="2.5.1.49" evidence="7"/>
<dbReference type="GO" id="GO:0019346">
    <property type="term" value="P:transsulfuration"/>
    <property type="evidence" value="ECO:0007669"/>
    <property type="project" value="InterPro"/>
</dbReference>
<dbReference type="GO" id="GO:0004124">
    <property type="term" value="F:cysteine synthase activity"/>
    <property type="evidence" value="ECO:0007669"/>
    <property type="project" value="TreeGrafter"/>
</dbReference>
<reference evidence="7 8" key="1">
    <citation type="submission" date="2014-11" db="EMBL/GenBank/DDBJ databases">
        <title>Draft Genome Sequences of Paenibacillus polymyxa NRRL B-30509 and Paenibacillus terrae NRRL B-30644, Strains from a Poultry Environment that Produce Tridecaptin A and Paenicidins.</title>
        <authorList>
            <person name="van Belkum M.J."/>
            <person name="Lohans C.T."/>
            <person name="Vederas J.C."/>
        </authorList>
    </citation>
    <scope>NUCLEOTIDE SEQUENCE [LARGE SCALE GENOMIC DNA]</scope>
    <source>
        <strain evidence="7 8">NRRL B-30644</strain>
    </source>
</reference>
<evidence type="ECO:0000256" key="3">
    <source>
        <dbReference type="ARBA" id="ARBA00022679"/>
    </source>
</evidence>
<keyword evidence="4 5" id="KW-0663">Pyridoxal phosphate</keyword>
<organism evidence="7 8">
    <name type="scientific">Paenibacillus terrae</name>
    <dbReference type="NCBI Taxonomy" id="159743"/>
    <lineage>
        <taxon>Bacteria</taxon>
        <taxon>Bacillati</taxon>
        <taxon>Bacillota</taxon>
        <taxon>Bacilli</taxon>
        <taxon>Bacillales</taxon>
        <taxon>Paenibacillaceae</taxon>
        <taxon>Paenibacillus</taxon>
    </lineage>
</organism>
<dbReference type="OMA" id="NAFQIIQ"/>
<dbReference type="AlphaFoldDB" id="A0A0D7X563"/>
<dbReference type="EMBL" id="JTHP01000023">
    <property type="protein sequence ID" value="KJD45167.1"/>
    <property type="molecule type" value="Genomic_DNA"/>
</dbReference>
<dbReference type="PROSITE" id="PS00868">
    <property type="entry name" value="CYS_MET_METAB_PP"/>
    <property type="match status" value="1"/>
</dbReference>
<dbReference type="InterPro" id="IPR054542">
    <property type="entry name" value="Cys_met_metab_PP"/>
</dbReference>
<name>A0A0D7X563_9BACL</name>
<protein>
    <submittedName>
        <fullName evidence="7">O-acetylhomoserine aminocarboxypropyltransferase</fullName>
        <ecNumber evidence="7">2.5.1.49</ecNumber>
    </submittedName>
</protein>
<proteinExistence type="inferred from homology"/>
<dbReference type="InterPro" id="IPR000277">
    <property type="entry name" value="Cys/Met-Metab_PyrdxlP-dep_enz"/>
</dbReference>
<accession>A0A0D7X563</accession>
<dbReference type="Pfam" id="PF01053">
    <property type="entry name" value="Cys_Met_Meta_PP"/>
    <property type="match status" value="1"/>
</dbReference>
<keyword evidence="8" id="KW-1185">Reference proteome</keyword>
<evidence type="ECO:0000256" key="2">
    <source>
        <dbReference type="ARBA" id="ARBA00009077"/>
    </source>
</evidence>
<dbReference type="PIRSF" id="PIRSF001434">
    <property type="entry name" value="CGS"/>
    <property type="match status" value="1"/>
</dbReference>
<dbReference type="InterPro" id="IPR015422">
    <property type="entry name" value="PyrdxlP-dep_Trfase_small"/>
</dbReference>
<dbReference type="Gene3D" id="3.90.1150.10">
    <property type="entry name" value="Aspartate Aminotransferase, domain 1"/>
    <property type="match status" value="1"/>
</dbReference>
<dbReference type="RefSeq" id="WP_014279530.1">
    <property type="nucleotide sequence ID" value="NZ_JTHP01000023.1"/>
</dbReference>
<dbReference type="PANTHER" id="PTHR43797">
    <property type="entry name" value="HOMOCYSTEINE/CYSTEINE SYNTHASE"/>
    <property type="match status" value="1"/>
</dbReference>
<dbReference type="FunFam" id="3.40.640.10:FF:000035">
    <property type="entry name" value="O-succinylhomoserine sulfhydrylase"/>
    <property type="match status" value="1"/>
</dbReference>
<dbReference type="GO" id="GO:0006535">
    <property type="term" value="P:cysteine biosynthetic process from serine"/>
    <property type="evidence" value="ECO:0007669"/>
    <property type="project" value="TreeGrafter"/>
</dbReference>
<dbReference type="GO" id="GO:0003961">
    <property type="term" value="F:O-acetylhomoserine aminocarboxypropyltransferase activity"/>
    <property type="evidence" value="ECO:0007669"/>
    <property type="project" value="UniProtKB-EC"/>
</dbReference>
<comment type="caution">
    <text evidence="7">The sequence shown here is derived from an EMBL/GenBank/DDBJ whole genome shotgun (WGS) entry which is preliminary data.</text>
</comment>
<gene>
    <name evidence="7" type="ORF">QD47_12915</name>
</gene>
<feature type="modified residue" description="N6-(pyridoxal phosphate)lysine" evidence="5">
    <location>
        <position position="210"/>
    </location>
</feature>
<dbReference type="NCBIfam" id="TIGR01326">
    <property type="entry name" value="OAH_OAS_sulfhy"/>
    <property type="match status" value="1"/>
</dbReference>
<dbReference type="GO" id="GO:0030170">
    <property type="term" value="F:pyridoxal phosphate binding"/>
    <property type="evidence" value="ECO:0007669"/>
    <property type="project" value="InterPro"/>
</dbReference>
<dbReference type="InterPro" id="IPR006235">
    <property type="entry name" value="OAc-hSer/O-AcSer_sulfhydrylase"/>
</dbReference>
<evidence type="ECO:0000256" key="1">
    <source>
        <dbReference type="ARBA" id="ARBA00001933"/>
    </source>
</evidence>
<evidence type="ECO:0000256" key="4">
    <source>
        <dbReference type="ARBA" id="ARBA00022898"/>
    </source>
</evidence>
<evidence type="ECO:0000313" key="8">
    <source>
        <dbReference type="Proteomes" id="UP000032534"/>
    </source>
</evidence>
<evidence type="ECO:0000313" key="7">
    <source>
        <dbReference type="EMBL" id="KJD45167.1"/>
    </source>
</evidence>
<dbReference type="Proteomes" id="UP000032534">
    <property type="component" value="Unassembled WGS sequence"/>
</dbReference>
<dbReference type="PANTHER" id="PTHR43797:SF2">
    <property type="entry name" value="HOMOCYSTEINE_CYSTEINE SYNTHASE"/>
    <property type="match status" value="1"/>
</dbReference>
<dbReference type="GO" id="GO:0005737">
    <property type="term" value="C:cytoplasm"/>
    <property type="evidence" value="ECO:0007669"/>
    <property type="project" value="TreeGrafter"/>
</dbReference>
<evidence type="ECO:0000256" key="5">
    <source>
        <dbReference type="PIRSR" id="PIRSR001434-2"/>
    </source>
</evidence>
<dbReference type="SUPFAM" id="SSF53383">
    <property type="entry name" value="PLP-dependent transferases"/>
    <property type="match status" value="1"/>
</dbReference>
<dbReference type="InterPro" id="IPR015421">
    <property type="entry name" value="PyrdxlP-dep_Trfase_major"/>
</dbReference>
<dbReference type="PATRIC" id="fig|159743.3.peg.2870"/>
<dbReference type="NCBIfam" id="NF005872">
    <property type="entry name" value="PRK07812.1"/>
    <property type="match status" value="1"/>
</dbReference>
<comment type="similarity">
    <text evidence="2 6">Belongs to the trans-sulfuration enzymes family.</text>
</comment>